<protein>
    <recommendedName>
        <fullName evidence="1">EAL domain-containing protein</fullName>
    </recommendedName>
</protein>
<dbReference type="PANTHER" id="PTHR33121:SF15">
    <property type="entry name" value="BLUE LIGHT- AND TEMPERATURE-REGULATED ANTIREPRESSOR BLUF"/>
    <property type="match status" value="1"/>
</dbReference>
<comment type="caution">
    <text evidence="2">The sequence shown here is derived from an EMBL/GenBank/DDBJ whole genome shotgun (WGS) entry which is preliminary data.</text>
</comment>
<reference evidence="2" key="1">
    <citation type="journal article" date="2015" name="Nature">
        <title>Complex archaea that bridge the gap between prokaryotes and eukaryotes.</title>
        <authorList>
            <person name="Spang A."/>
            <person name="Saw J.H."/>
            <person name="Jorgensen S.L."/>
            <person name="Zaremba-Niedzwiedzka K."/>
            <person name="Martijn J."/>
            <person name="Lind A.E."/>
            <person name="van Eijk R."/>
            <person name="Schleper C."/>
            <person name="Guy L."/>
            <person name="Ettema T.J."/>
        </authorList>
    </citation>
    <scope>NUCLEOTIDE SEQUENCE</scope>
</reference>
<dbReference type="PROSITE" id="PS50883">
    <property type="entry name" value="EAL"/>
    <property type="match status" value="1"/>
</dbReference>
<dbReference type="SMART" id="SM00052">
    <property type="entry name" value="EAL"/>
    <property type="match status" value="1"/>
</dbReference>
<evidence type="ECO:0000313" key="2">
    <source>
        <dbReference type="EMBL" id="KKN55185.1"/>
    </source>
</evidence>
<name>A0A0F9RF82_9ZZZZ</name>
<proteinExistence type="predicted"/>
<dbReference type="InterPro" id="IPR001633">
    <property type="entry name" value="EAL_dom"/>
</dbReference>
<dbReference type="SUPFAM" id="SSF141868">
    <property type="entry name" value="EAL domain-like"/>
    <property type="match status" value="1"/>
</dbReference>
<dbReference type="InterPro" id="IPR050706">
    <property type="entry name" value="Cyclic-di-GMP_PDE-like"/>
</dbReference>
<dbReference type="AlphaFoldDB" id="A0A0F9RF82"/>
<dbReference type="EMBL" id="LAZR01000897">
    <property type="protein sequence ID" value="KKN55185.1"/>
    <property type="molecule type" value="Genomic_DNA"/>
</dbReference>
<feature type="domain" description="EAL" evidence="1">
    <location>
        <begin position="58"/>
        <end position="304"/>
    </location>
</feature>
<dbReference type="CDD" id="cd01948">
    <property type="entry name" value="EAL"/>
    <property type="match status" value="1"/>
</dbReference>
<organism evidence="2">
    <name type="scientific">marine sediment metagenome</name>
    <dbReference type="NCBI Taxonomy" id="412755"/>
    <lineage>
        <taxon>unclassified sequences</taxon>
        <taxon>metagenomes</taxon>
        <taxon>ecological metagenomes</taxon>
    </lineage>
</organism>
<evidence type="ECO:0000259" key="1">
    <source>
        <dbReference type="PROSITE" id="PS50883"/>
    </source>
</evidence>
<gene>
    <name evidence="2" type="ORF">LCGC14_0584940</name>
</gene>
<dbReference type="InterPro" id="IPR035919">
    <property type="entry name" value="EAL_sf"/>
</dbReference>
<accession>A0A0F9RF82</accession>
<dbReference type="Pfam" id="PF00563">
    <property type="entry name" value="EAL"/>
    <property type="match status" value="1"/>
</dbReference>
<dbReference type="PANTHER" id="PTHR33121">
    <property type="entry name" value="CYCLIC DI-GMP PHOSPHODIESTERASE PDEF"/>
    <property type="match status" value="1"/>
</dbReference>
<dbReference type="GO" id="GO:0071111">
    <property type="term" value="F:cyclic-guanylate-specific phosphodiesterase activity"/>
    <property type="evidence" value="ECO:0007669"/>
    <property type="project" value="InterPro"/>
</dbReference>
<dbReference type="Gene3D" id="3.20.20.450">
    <property type="entry name" value="EAL domain"/>
    <property type="match status" value="1"/>
</dbReference>
<sequence>MHFFHFFMPQNFSIYTALNSYKYLILISYVNVKKYDVFTFKKLKSGGEMEKEIIVYDRFSCSNCADENSLDFDFTMAFQPIINCQTQQVYGYEALVRGLNNESAYSIISKVNDDNRYLFDQLCRVKAISLAAQLKLDSILSINFLPKAIYKPERCIRTTLEAADKYGFPTNKIMFEFTEVEKFEDVSIVKNILEYYSKLGFITAIDDFGSGYAGLGLLANFQTNIAKFDMDLIRNIEQDKTRQSIIRNCLNMFRELNITPLAEGIETVEEMNWLKEAGIELMQGYLFARPGFESLPKVDFSIFDHAKNIE</sequence>